<dbReference type="EMBL" id="BJZT01000032">
    <property type="protein sequence ID" value="GEP00516.1"/>
    <property type="molecule type" value="Genomic_DNA"/>
</dbReference>
<evidence type="ECO:0000313" key="1">
    <source>
        <dbReference type="EMBL" id="GEP00516.1"/>
    </source>
</evidence>
<keyword evidence="2" id="KW-1185">Reference proteome</keyword>
<name>A0A512IS62_9HYPH</name>
<dbReference type="RefSeq" id="WP_147079874.1">
    <property type="nucleotide sequence ID" value="NZ_BJZT01000032.1"/>
</dbReference>
<accession>A0A512IS62</accession>
<proteinExistence type="predicted"/>
<sequence length="74" mass="8323">MPMYVAYCGRLTVTERDLAGADENGTITLYPDEHVTQEDYRLAASFSSHDQSGVHEMLRSFIGQKVRITVEVES</sequence>
<evidence type="ECO:0000313" key="2">
    <source>
        <dbReference type="Proteomes" id="UP000321258"/>
    </source>
</evidence>
<comment type="caution">
    <text evidence="1">The sequence shown here is derived from an EMBL/GenBank/DDBJ whole genome shotgun (WGS) entry which is preliminary data.</text>
</comment>
<reference evidence="1 2" key="1">
    <citation type="submission" date="2019-07" db="EMBL/GenBank/DDBJ databases">
        <title>Whole genome shotgun sequence of Methylobacterium haplocladii NBRC 107714.</title>
        <authorList>
            <person name="Hosoyama A."/>
            <person name="Uohara A."/>
            <person name="Ohji S."/>
            <person name="Ichikawa N."/>
        </authorList>
    </citation>
    <scope>NUCLEOTIDE SEQUENCE [LARGE SCALE GENOMIC DNA]</scope>
    <source>
        <strain evidence="1 2">NBRC 107714</strain>
    </source>
</reference>
<gene>
    <name evidence="1" type="ORF">MHA02_29030</name>
</gene>
<dbReference type="Proteomes" id="UP000321258">
    <property type="component" value="Unassembled WGS sequence"/>
</dbReference>
<protein>
    <submittedName>
        <fullName evidence="1">Uncharacterized protein</fullName>
    </submittedName>
</protein>
<organism evidence="1 2">
    <name type="scientific">Methylobacterium haplocladii</name>
    <dbReference type="NCBI Taxonomy" id="1176176"/>
    <lineage>
        <taxon>Bacteria</taxon>
        <taxon>Pseudomonadati</taxon>
        <taxon>Pseudomonadota</taxon>
        <taxon>Alphaproteobacteria</taxon>
        <taxon>Hyphomicrobiales</taxon>
        <taxon>Methylobacteriaceae</taxon>
        <taxon>Methylobacterium</taxon>
    </lineage>
</organism>
<dbReference type="AlphaFoldDB" id="A0A512IS62"/>